<dbReference type="RefSeq" id="WP_120072276.1">
    <property type="nucleotide sequence ID" value="NZ_CP126113.1"/>
</dbReference>
<organism evidence="2 3">
    <name type="scientific">Siminovitchia fortis</name>
    <dbReference type="NCBI Taxonomy" id="254758"/>
    <lineage>
        <taxon>Bacteria</taxon>
        <taxon>Bacillati</taxon>
        <taxon>Bacillota</taxon>
        <taxon>Bacilli</taxon>
        <taxon>Bacillales</taxon>
        <taxon>Bacillaceae</taxon>
        <taxon>Siminovitchia</taxon>
    </lineage>
</organism>
<evidence type="ECO:0000256" key="1">
    <source>
        <dbReference type="SAM" id="Phobius"/>
    </source>
</evidence>
<protein>
    <submittedName>
        <fullName evidence="2">Uncharacterized protein</fullName>
    </submittedName>
</protein>
<dbReference type="GeneID" id="56392402"/>
<keyword evidence="1" id="KW-0812">Transmembrane</keyword>
<keyword evidence="1" id="KW-0472">Membrane</keyword>
<evidence type="ECO:0000313" key="3">
    <source>
        <dbReference type="Proteomes" id="UP000273811"/>
    </source>
</evidence>
<dbReference type="AlphaFoldDB" id="A0A443IUU5"/>
<accession>A0A443IUU5</accession>
<reference evidence="2" key="1">
    <citation type="submission" date="2018-12" db="EMBL/GenBank/DDBJ databases">
        <authorList>
            <person name="Sun L."/>
            <person name="Chen Z."/>
        </authorList>
    </citation>
    <scope>NUCLEOTIDE SEQUENCE [LARGE SCALE GENOMIC DNA]</scope>
    <source>
        <strain evidence="2">DSM 16012</strain>
    </source>
</reference>
<dbReference type="EMBL" id="QYTU02000014">
    <property type="protein sequence ID" value="RWR11878.1"/>
    <property type="molecule type" value="Genomic_DNA"/>
</dbReference>
<gene>
    <name evidence="2" type="ORF">D4N35_008040</name>
</gene>
<keyword evidence="1" id="KW-1133">Transmembrane helix</keyword>
<proteinExistence type="predicted"/>
<keyword evidence="3" id="KW-1185">Reference proteome</keyword>
<name>A0A443IUU5_9BACI</name>
<sequence length="61" mass="6935">MGPIQLTITMAAFVIIKNYFYEKEKRKITVTETIIEIIGVVSLIMIIDYFILDGIKKLKGG</sequence>
<evidence type="ECO:0000313" key="2">
    <source>
        <dbReference type="EMBL" id="RWR11878.1"/>
    </source>
</evidence>
<feature type="transmembrane region" description="Helical" evidence="1">
    <location>
        <begin position="6"/>
        <end position="21"/>
    </location>
</feature>
<dbReference type="Proteomes" id="UP000273811">
    <property type="component" value="Unassembled WGS sequence"/>
</dbReference>
<comment type="caution">
    <text evidence="2">The sequence shown here is derived from an EMBL/GenBank/DDBJ whole genome shotgun (WGS) entry which is preliminary data.</text>
</comment>
<feature type="transmembrane region" description="Helical" evidence="1">
    <location>
        <begin position="33"/>
        <end position="52"/>
    </location>
</feature>